<accession>A0A7R8ZMU8</accession>
<evidence type="ECO:0000313" key="3">
    <source>
        <dbReference type="EMBL" id="CAD7225235.1"/>
    </source>
</evidence>
<dbReference type="Pfam" id="PF04849">
    <property type="entry name" value="HAP1_N"/>
    <property type="match status" value="1"/>
</dbReference>
<evidence type="ECO:0000256" key="1">
    <source>
        <dbReference type="ARBA" id="ARBA00023054"/>
    </source>
</evidence>
<evidence type="ECO:0000256" key="2">
    <source>
        <dbReference type="SAM" id="MobiDB-lite"/>
    </source>
</evidence>
<feature type="compositionally biased region" description="Polar residues" evidence="2">
    <location>
        <begin position="13"/>
        <end position="25"/>
    </location>
</feature>
<feature type="compositionally biased region" description="Low complexity" evidence="2">
    <location>
        <begin position="49"/>
        <end position="58"/>
    </location>
</feature>
<dbReference type="InterPro" id="IPR006933">
    <property type="entry name" value="HAP1_N"/>
</dbReference>
<dbReference type="AlphaFoldDB" id="A0A7R8ZMU8"/>
<sequence>MPATSRLLDGYRNSGSLSNGSSCTDSEGKSKYSLEDIIYEMSTRDPTPEGGSSSVNGSNDDEDVYTQLADKERDLILAAELGKALLEKNEELSRENERIAEDFSQQLESCQWLQNSALVSVLRGSRGRALNLEHGTSGEDMGGGDH</sequence>
<feature type="region of interest" description="Disordered" evidence="2">
    <location>
        <begin position="1"/>
        <end position="64"/>
    </location>
</feature>
<dbReference type="PANTHER" id="PTHR32123:SF13">
    <property type="entry name" value="BICAUDAL D-RELATED PROTEIN HOMOLOG"/>
    <property type="match status" value="1"/>
</dbReference>
<dbReference type="PANTHER" id="PTHR32123">
    <property type="entry name" value="BICD FAMILY-LIKE CARGO ADAPTER"/>
    <property type="match status" value="1"/>
</dbReference>
<organism evidence="3">
    <name type="scientific">Cyprideis torosa</name>
    <dbReference type="NCBI Taxonomy" id="163714"/>
    <lineage>
        <taxon>Eukaryota</taxon>
        <taxon>Metazoa</taxon>
        <taxon>Ecdysozoa</taxon>
        <taxon>Arthropoda</taxon>
        <taxon>Crustacea</taxon>
        <taxon>Oligostraca</taxon>
        <taxon>Ostracoda</taxon>
        <taxon>Podocopa</taxon>
        <taxon>Podocopida</taxon>
        <taxon>Cytherocopina</taxon>
        <taxon>Cytheroidea</taxon>
        <taxon>Cytherideidae</taxon>
        <taxon>Cyprideis</taxon>
    </lineage>
</organism>
<protein>
    <submittedName>
        <fullName evidence="3">Uncharacterized protein</fullName>
    </submittedName>
</protein>
<reference evidence="3" key="1">
    <citation type="submission" date="2020-11" db="EMBL/GenBank/DDBJ databases">
        <authorList>
            <person name="Tran Van P."/>
        </authorList>
    </citation>
    <scope>NUCLEOTIDE SEQUENCE</scope>
</reference>
<dbReference type="InterPro" id="IPR051149">
    <property type="entry name" value="Spindly/BICDR_Dynein_Adapter"/>
</dbReference>
<proteinExistence type="predicted"/>
<keyword evidence="1" id="KW-0175">Coiled coil</keyword>
<name>A0A7R8ZMU8_9CRUS</name>
<dbReference type="OrthoDB" id="9451547at2759"/>
<dbReference type="EMBL" id="OB660531">
    <property type="protein sequence ID" value="CAD7225235.1"/>
    <property type="molecule type" value="Genomic_DNA"/>
</dbReference>
<gene>
    <name evidence="3" type="ORF">CTOB1V02_LOCUS3180</name>
</gene>